<evidence type="ECO:0000256" key="2">
    <source>
        <dbReference type="SAM" id="SignalP"/>
    </source>
</evidence>
<evidence type="ECO:0000256" key="1">
    <source>
        <dbReference type="SAM" id="MobiDB-lite"/>
    </source>
</evidence>
<keyword evidence="2" id="KW-0732">Signal</keyword>
<keyword evidence="4" id="KW-1185">Reference proteome</keyword>
<gene>
    <name evidence="3" type="ORF">PRZ48_003389</name>
</gene>
<reference evidence="3 4" key="1">
    <citation type="journal article" date="2023" name="G3 (Bethesda)">
        <title>A chromosome-level genome assembly of Zasmidium syzygii isolated from banana leaves.</title>
        <authorList>
            <person name="van Westerhoven A.C."/>
            <person name="Mehrabi R."/>
            <person name="Talebi R."/>
            <person name="Steentjes M.B.F."/>
            <person name="Corcolon B."/>
            <person name="Chong P.A."/>
            <person name="Kema G.H.J."/>
            <person name="Seidl M.F."/>
        </authorList>
    </citation>
    <scope>NUCLEOTIDE SEQUENCE [LARGE SCALE GENOMIC DNA]</scope>
    <source>
        <strain evidence="3 4">P124</strain>
    </source>
</reference>
<evidence type="ECO:0000313" key="4">
    <source>
        <dbReference type="Proteomes" id="UP001305779"/>
    </source>
</evidence>
<organism evidence="3 4">
    <name type="scientific">Zasmidium cellare</name>
    <name type="common">Wine cellar mold</name>
    <name type="synonym">Racodium cellare</name>
    <dbReference type="NCBI Taxonomy" id="395010"/>
    <lineage>
        <taxon>Eukaryota</taxon>
        <taxon>Fungi</taxon>
        <taxon>Dikarya</taxon>
        <taxon>Ascomycota</taxon>
        <taxon>Pezizomycotina</taxon>
        <taxon>Dothideomycetes</taxon>
        <taxon>Dothideomycetidae</taxon>
        <taxon>Mycosphaerellales</taxon>
        <taxon>Mycosphaerellaceae</taxon>
        <taxon>Zasmidium</taxon>
    </lineage>
</organism>
<name>A0ABR0EUX9_ZASCE</name>
<dbReference type="InterPro" id="IPR023346">
    <property type="entry name" value="Lysozyme-like_dom_sf"/>
</dbReference>
<accession>A0ABR0EUX9</accession>
<feature type="signal peptide" evidence="2">
    <location>
        <begin position="1"/>
        <end position="21"/>
    </location>
</feature>
<feature type="chain" id="PRO_5047324459" evidence="2">
    <location>
        <begin position="22"/>
        <end position="293"/>
    </location>
</feature>
<evidence type="ECO:0000313" key="3">
    <source>
        <dbReference type="EMBL" id="KAK4505426.1"/>
    </source>
</evidence>
<dbReference type="Proteomes" id="UP001305779">
    <property type="component" value="Unassembled WGS sequence"/>
</dbReference>
<dbReference type="EMBL" id="JAXOVC010000002">
    <property type="protein sequence ID" value="KAK4505426.1"/>
    <property type="molecule type" value="Genomic_DNA"/>
</dbReference>
<feature type="region of interest" description="Disordered" evidence="1">
    <location>
        <begin position="67"/>
        <end position="93"/>
    </location>
</feature>
<comment type="caution">
    <text evidence="3">The sequence shown here is derived from an EMBL/GenBank/DDBJ whole genome shotgun (WGS) entry which is preliminary data.</text>
</comment>
<dbReference type="SUPFAM" id="SSF53955">
    <property type="entry name" value="Lysozyme-like"/>
    <property type="match status" value="1"/>
</dbReference>
<protein>
    <submittedName>
        <fullName evidence="3">Uncharacterized protein</fullName>
    </submittedName>
</protein>
<dbReference type="Gene3D" id="1.10.530.10">
    <property type="match status" value="1"/>
</dbReference>
<proteinExistence type="predicted"/>
<sequence length="293" mass="31114">MISLRLAILAQLACVADLAVGLHEAVGSYFEEAPPSSFIQDATTTEAPPAHFIQAATTTEAPVAVDASEATSTLASASPSTSTQSSQPAQSSAAYSNGAHNRYLNSFLTPMTGDVSYEAYKGDGSVKAGWPDQTDWIDFRNMWFLNQNTLINKLCDNTPQETTNLYKAILQVSTSTSVDPRFILAVIMEESHGCVRVQSTSLSVTNPGLMQSYQGKGSCASPTLLNPCPWSQIVQMINDGTAPNAAGVDLKDLLTDSNKTDVSMYYVASRMYNSGKLSVGADGELSVGGANAW</sequence>